<feature type="disulfide bond" evidence="1">
    <location>
        <begin position="25"/>
        <end position="59"/>
    </location>
</feature>
<evidence type="ECO:0000313" key="4">
    <source>
        <dbReference type="Proteomes" id="UP000038045"/>
    </source>
</evidence>
<name>A0A0N4Z934_PARTI</name>
<dbReference type="Pfam" id="PF01549">
    <property type="entry name" value="ShK"/>
    <property type="match status" value="3"/>
</dbReference>
<feature type="disulfide bond" evidence="1">
    <location>
        <begin position="100"/>
        <end position="134"/>
    </location>
</feature>
<dbReference type="InterPro" id="IPR003582">
    <property type="entry name" value="ShKT_dom"/>
</dbReference>
<accession>A0A0N4Z934</accession>
<dbReference type="Proteomes" id="UP000038045">
    <property type="component" value="Unplaced"/>
</dbReference>
<organism evidence="4 5">
    <name type="scientific">Parastrongyloides trichosuri</name>
    <name type="common">Possum-specific nematode worm</name>
    <dbReference type="NCBI Taxonomy" id="131310"/>
    <lineage>
        <taxon>Eukaryota</taxon>
        <taxon>Metazoa</taxon>
        <taxon>Ecdysozoa</taxon>
        <taxon>Nematoda</taxon>
        <taxon>Chromadorea</taxon>
        <taxon>Rhabditida</taxon>
        <taxon>Tylenchina</taxon>
        <taxon>Panagrolaimomorpha</taxon>
        <taxon>Strongyloidoidea</taxon>
        <taxon>Strongyloididae</taxon>
        <taxon>Parastrongyloides</taxon>
    </lineage>
</organism>
<proteinExistence type="predicted"/>
<feature type="domain" description="ShKT" evidence="3">
    <location>
        <begin position="183"/>
        <end position="217"/>
    </location>
</feature>
<dbReference type="PROSITE" id="PS51670">
    <property type="entry name" value="SHKT"/>
    <property type="match status" value="3"/>
</dbReference>
<dbReference type="SMART" id="SM00254">
    <property type="entry name" value="ShKT"/>
    <property type="match status" value="3"/>
</dbReference>
<dbReference type="WBParaSite" id="PTRK_0000382500.1">
    <property type="protein sequence ID" value="PTRK_0000382500.1"/>
    <property type="gene ID" value="PTRK_0000382500"/>
</dbReference>
<feature type="domain" description="ShKT" evidence="3">
    <location>
        <begin position="25"/>
        <end position="59"/>
    </location>
</feature>
<dbReference type="STRING" id="131310.A0A0N4Z934"/>
<keyword evidence="4" id="KW-1185">Reference proteome</keyword>
<feature type="signal peptide" evidence="2">
    <location>
        <begin position="1"/>
        <end position="23"/>
    </location>
</feature>
<feature type="disulfide bond" evidence="1">
    <location>
        <begin position="183"/>
        <end position="217"/>
    </location>
</feature>
<reference evidence="5" key="1">
    <citation type="submission" date="2017-02" db="UniProtKB">
        <authorList>
            <consortium name="WormBaseParasite"/>
        </authorList>
    </citation>
    <scope>IDENTIFICATION</scope>
</reference>
<feature type="chain" id="PRO_5005891303" evidence="2">
    <location>
        <begin position="24"/>
        <end position="218"/>
    </location>
</feature>
<sequence length="218" mass="23643">MKQVTLLVLFLSTIALLTVSIRADCVDDDPNCSNEINLCNNTQYEPLMKKHCAKTCGFCTVTSTTPFTLGPCVMGECPDGYTCSGNVCVVSATTQSPSTCQDYATNCKSLEQYCTDADYYPIMKQNCELTCGFCGQTTTTLPSPSGPCVMNQCPSNLTCINQQCYNVPSMTTTPMTTTTSSTCRDYATNCADLLAYCQTAGYENIMQEQCAKTCGFCH</sequence>
<dbReference type="PANTHER" id="PTHR21724">
    <property type="entry name" value="SHKT DOMAIN-CONTAINING PROTEIN"/>
    <property type="match status" value="1"/>
</dbReference>
<comment type="caution">
    <text evidence="1">Lacks conserved residue(s) required for the propagation of feature annotation.</text>
</comment>
<keyword evidence="2" id="KW-0732">Signal</keyword>
<dbReference type="Gene3D" id="1.10.10.1940">
    <property type="match status" value="3"/>
</dbReference>
<keyword evidence="1" id="KW-1015">Disulfide bond</keyword>
<feature type="domain" description="ShKT" evidence="3">
    <location>
        <begin position="100"/>
        <end position="134"/>
    </location>
</feature>
<evidence type="ECO:0000256" key="2">
    <source>
        <dbReference type="SAM" id="SignalP"/>
    </source>
</evidence>
<evidence type="ECO:0000259" key="3">
    <source>
        <dbReference type="PROSITE" id="PS51670"/>
    </source>
</evidence>
<protein>
    <submittedName>
        <fullName evidence="5">ShKT domain-containing protein</fullName>
    </submittedName>
</protein>
<evidence type="ECO:0000256" key="1">
    <source>
        <dbReference type="PROSITE-ProRule" id="PRU01005"/>
    </source>
</evidence>
<evidence type="ECO:0000313" key="5">
    <source>
        <dbReference type="WBParaSite" id="PTRK_0000382500.1"/>
    </source>
</evidence>
<dbReference type="PANTHER" id="PTHR21724:SF109">
    <property type="entry name" value="SHKT DOMAIN-CONTAINING PROTEIN"/>
    <property type="match status" value="1"/>
</dbReference>
<dbReference type="AlphaFoldDB" id="A0A0N4Z934"/>